<evidence type="ECO:0000313" key="3">
    <source>
        <dbReference type="Proteomes" id="UP001159363"/>
    </source>
</evidence>
<evidence type="ECO:0000256" key="1">
    <source>
        <dbReference type="SAM" id="MobiDB-lite"/>
    </source>
</evidence>
<evidence type="ECO:0000313" key="2">
    <source>
        <dbReference type="EMBL" id="KAJ8874353.1"/>
    </source>
</evidence>
<feature type="region of interest" description="Disordered" evidence="1">
    <location>
        <begin position="99"/>
        <end position="120"/>
    </location>
</feature>
<accession>A0ABQ9GQQ3</accession>
<keyword evidence="3" id="KW-1185">Reference proteome</keyword>
<dbReference type="Proteomes" id="UP001159363">
    <property type="component" value="Chromosome 9"/>
</dbReference>
<reference evidence="2 3" key="1">
    <citation type="submission" date="2023-02" db="EMBL/GenBank/DDBJ databases">
        <title>LHISI_Scaffold_Assembly.</title>
        <authorList>
            <person name="Stuart O.P."/>
            <person name="Cleave R."/>
            <person name="Magrath M.J.L."/>
            <person name="Mikheyev A.S."/>
        </authorList>
    </citation>
    <scope>NUCLEOTIDE SEQUENCE [LARGE SCALE GENOMIC DNA]</scope>
    <source>
        <strain evidence="2">Daus_M_001</strain>
        <tissue evidence="2">Leg muscle</tissue>
    </source>
</reference>
<feature type="compositionally biased region" description="Polar residues" evidence="1">
    <location>
        <begin position="390"/>
        <end position="400"/>
    </location>
</feature>
<protein>
    <submittedName>
        <fullName evidence="2">Uncharacterized protein</fullName>
    </submittedName>
</protein>
<organism evidence="2 3">
    <name type="scientific">Dryococelus australis</name>
    <dbReference type="NCBI Taxonomy" id="614101"/>
    <lineage>
        <taxon>Eukaryota</taxon>
        <taxon>Metazoa</taxon>
        <taxon>Ecdysozoa</taxon>
        <taxon>Arthropoda</taxon>
        <taxon>Hexapoda</taxon>
        <taxon>Insecta</taxon>
        <taxon>Pterygota</taxon>
        <taxon>Neoptera</taxon>
        <taxon>Polyneoptera</taxon>
        <taxon>Phasmatodea</taxon>
        <taxon>Verophasmatodea</taxon>
        <taxon>Anareolatae</taxon>
        <taxon>Phasmatidae</taxon>
        <taxon>Eurycanthinae</taxon>
        <taxon>Dryococelus</taxon>
    </lineage>
</organism>
<name>A0ABQ9GQQ3_9NEOP</name>
<proteinExistence type="predicted"/>
<gene>
    <name evidence="2" type="ORF">PR048_025201</name>
</gene>
<sequence>MCLVTHSNPTIGVYQRVPRLIHPDDLSPCVEGPIAVFPRPRLSLSLVLSRDALIGAVTSVPHCEEEVLGCMAAHRSLWSSIETPSQAAPVIDRSSHSCETASIARRSPAHRTIPAPRGRASGSAAEQFLADLWSPGILAICVAAPEGRPEAQQVMVARDRQSSGGEAGGEIRRRTTVIKADIGWPAATSAARNRNTVNPRNDVAANAREFLSILGEQHIGAVVVQWLYYSPLTLANRARFPAGPSSDFVHVGIVPDDAAVLGDLPFPTPLHSSVDPYTTHLTLTGSQVADVKSLCDGIDRVCNASQKEPALPSTLRSHYRETQGRFPCSFPVTFPERPASTPAKFSDPFISSSPSEEGGRKTIPLFPNSFAGKYNITINKTPPTGHGGDQSKSITTTNTRGGVRSVDRATMAREDTVGDYKADGAAAACPGARPVECSSGIREKSERGVEIAGMQCCDLAKEATEFTCSEYWDMPMAMGASGGQAPCMLHASNMRKGSLWLSGYTARLPPRRTGFKPPGSVTCRIFASGKRCRWSTGFLVVLPSPPPPHSHSGAAPFSPHFTLSTQLEKDLCLIGYCWLRKVSYRLVCWLATCFSERDSGCGEPFRSRPAMLFKCDGPPTRGFMSVGSLGNCKAFSDKRLCHKSNKWPRKGQAGVKSVIASIGAVKSATGRLDYWTGCLSEIHYR</sequence>
<feature type="region of interest" description="Disordered" evidence="1">
    <location>
        <begin position="380"/>
        <end position="401"/>
    </location>
</feature>
<dbReference type="EMBL" id="JARBHB010000010">
    <property type="protein sequence ID" value="KAJ8874353.1"/>
    <property type="molecule type" value="Genomic_DNA"/>
</dbReference>
<comment type="caution">
    <text evidence="2">The sequence shown here is derived from an EMBL/GenBank/DDBJ whole genome shotgun (WGS) entry which is preliminary data.</text>
</comment>
<feature type="region of interest" description="Disordered" evidence="1">
    <location>
        <begin position="341"/>
        <end position="361"/>
    </location>
</feature>